<evidence type="ECO:0000256" key="1">
    <source>
        <dbReference type="ARBA" id="ARBA00004123"/>
    </source>
</evidence>
<proteinExistence type="predicted"/>
<keyword evidence="4" id="KW-0804">Transcription</keyword>
<protein>
    <recommendedName>
        <fullName evidence="6">TF-B3 domain-containing protein</fullName>
    </recommendedName>
</protein>
<comment type="subcellular location">
    <subcellularLocation>
        <location evidence="1">Nucleus</location>
    </subcellularLocation>
</comment>
<dbReference type="GO" id="GO:0003677">
    <property type="term" value="F:DNA binding"/>
    <property type="evidence" value="ECO:0007669"/>
    <property type="project" value="UniProtKB-KW"/>
</dbReference>
<dbReference type="InterPro" id="IPR044837">
    <property type="entry name" value="REM16-like"/>
</dbReference>
<sequence length="146" mass="16180">MADSAQFSSDTTIQLHGEEFWPLSGKPFFDIILAKSHVKPIYKLGIPAKLHPILPSCSIPTLLTFAGKSWEMTCDGSHKKHKGLDKESWKAFVDDNNLKAGDGCVFEVMECSSKKLVLRVQILRGDIPAELLEKENGDDAEKPIVL</sequence>
<feature type="domain" description="TF-B3" evidence="6">
    <location>
        <begin position="29"/>
        <end position="126"/>
    </location>
</feature>
<gene>
    <name evidence="7" type="ORF">M0R45_032232</name>
</gene>
<dbReference type="InterPro" id="IPR003340">
    <property type="entry name" value="B3_DNA-bd"/>
</dbReference>
<dbReference type="GO" id="GO:0005634">
    <property type="term" value="C:nucleus"/>
    <property type="evidence" value="ECO:0007669"/>
    <property type="project" value="UniProtKB-SubCell"/>
</dbReference>
<dbReference type="SMART" id="SM01019">
    <property type="entry name" value="B3"/>
    <property type="match status" value="1"/>
</dbReference>
<evidence type="ECO:0000256" key="3">
    <source>
        <dbReference type="ARBA" id="ARBA00023125"/>
    </source>
</evidence>
<evidence type="ECO:0000313" key="7">
    <source>
        <dbReference type="EMBL" id="KAK9923832.1"/>
    </source>
</evidence>
<keyword evidence="3" id="KW-0238">DNA-binding</keyword>
<dbReference type="PANTHER" id="PTHR31391:SF64">
    <property type="entry name" value="B3 DOMAIN-CONTAINING PROTEIN OS06G0112300"/>
    <property type="match status" value="1"/>
</dbReference>
<comment type="caution">
    <text evidence="7">The sequence shown here is derived from an EMBL/GenBank/DDBJ whole genome shotgun (WGS) entry which is preliminary data.</text>
</comment>
<reference evidence="7 8" key="1">
    <citation type="journal article" date="2023" name="G3 (Bethesda)">
        <title>A chromosome-length genome assembly and annotation of blackberry (Rubus argutus, cv. 'Hillquist').</title>
        <authorList>
            <person name="Bruna T."/>
            <person name="Aryal R."/>
            <person name="Dudchenko O."/>
            <person name="Sargent D.J."/>
            <person name="Mead D."/>
            <person name="Buti M."/>
            <person name="Cavallini A."/>
            <person name="Hytonen T."/>
            <person name="Andres J."/>
            <person name="Pham M."/>
            <person name="Weisz D."/>
            <person name="Mascagni F."/>
            <person name="Usai G."/>
            <person name="Natali L."/>
            <person name="Bassil N."/>
            <person name="Fernandez G.E."/>
            <person name="Lomsadze A."/>
            <person name="Armour M."/>
            <person name="Olukolu B."/>
            <person name="Poorten T."/>
            <person name="Britton C."/>
            <person name="Davik J."/>
            <person name="Ashrafi H."/>
            <person name="Aiden E.L."/>
            <person name="Borodovsky M."/>
            <person name="Worthington M."/>
        </authorList>
    </citation>
    <scope>NUCLEOTIDE SEQUENCE [LARGE SCALE GENOMIC DNA]</scope>
    <source>
        <strain evidence="7">PI 553951</strain>
    </source>
</reference>
<dbReference type="Pfam" id="PF02362">
    <property type="entry name" value="B3"/>
    <property type="match status" value="1"/>
</dbReference>
<keyword evidence="8" id="KW-1185">Reference proteome</keyword>
<evidence type="ECO:0000313" key="8">
    <source>
        <dbReference type="Proteomes" id="UP001457282"/>
    </source>
</evidence>
<name>A0AAW1WGZ3_RUBAR</name>
<dbReference type="SUPFAM" id="SSF101936">
    <property type="entry name" value="DNA-binding pseudobarrel domain"/>
    <property type="match status" value="1"/>
</dbReference>
<dbReference type="Gene3D" id="2.40.330.10">
    <property type="entry name" value="DNA-binding pseudobarrel domain"/>
    <property type="match status" value="1"/>
</dbReference>
<dbReference type="InterPro" id="IPR015300">
    <property type="entry name" value="DNA-bd_pseudobarrel_sf"/>
</dbReference>
<evidence type="ECO:0000259" key="6">
    <source>
        <dbReference type="PROSITE" id="PS50863"/>
    </source>
</evidence>
<evidence type="ECO:0000256" key="2">
    <source>
        <dbReference type="ARBA" id="ARBA00023015"/>
    </source>
</evidence>
<keyword evidence="2" id="KW-0805">Transcription regulation</keyword>
<dbReference type="PANTHER" id="PTHR31391">
    <property type="entry name" value="B3 DOMAIN-CONTAINING PROTEIN OS11G0197600-RELATED"/>
    <property type="match status" value="1"/>
</dbReference>
<accession>A0AAW1WGZ3</accession>
<evidence type="ECO:0000256" key="4">
    <source>
        <dbReference type="ARBA" id="ARBA00023163"/>
    </source>
</evidence>
<dbReference type="CDD" id="cd10017">
    <property type="entry name" value="B3_DNA"/>
    <property type="match status" value="1"/>
</dbReference>
<dbReference type="AlphaFoldDB" id="A0AAW1WGZ3"/>
<dbReference type="Proteomes" id="UP001457282">
    <property type="component" value="Unassembled WGS sequence"/>
</dbReference>
<evidence type="ECO:0000256" key="5">
    <source>
        <dbReference type="ARBA" id="ARBA00023242"/>
    </source>
</evidence>
<organism evidence="7 8">
    <name type="scientific">Rubus argutus</name>
    <name type="common">Southern blackberry</name>
    <dbReference type="NCBI Taxonomy" id="59490"/>
    <lineage>
        <taxon>Eukaryota</taxon>
        <taxon>Viridiplantae</taxon>
        <taxon>Streptophyta</taxon>
        <taxon>Embryophyta</taxon>
        <taxon>Tracheophyta</taxon>
        <taxon>Spermatophyta</taxon>
        <taxon>Magnoliopsida</taxon>
        <taxon>eudicotyledons</taxon>
        <taxon>Gunneridae</taxon>
        <taxon>Pentapetalae</taxon>
        <taxon>rosids</taxon>
        <taxon>fabids</taxon>
        <taxon>Rosales</taxon>
        <taxon>Rosaceae</taxon>
        <taxon>Rosoideae</taxon>
        <taxon>Rosoideae incertae sedis</taxon>
        <taxon>Rubus</taxon>
    </lineage>
</organism>
<keyword evidence="5" id="KW-0539">Nucleus</keyword>
<dbReference type="EMBL" id="JBEDUW010000006">
    <property type="protein sequence ID" value="KAK9923832.1"/>
    <property type="molecule type" value="Genomic_DNA"/>
</dbReference>
<dbReference type="PROSITE" id="PS50863">
    <property type="entry name" value="B3"/>
    <property type="match status" value="1"/>
</dbReference>